<proteinExistence type="predicted"/>
<dbReference type="EMBL" id="AAGJHO010000002">
    <property type="protein sequence ID" value="EBO6859739.1"/>
    <property type="molecule type" value="Genomic_DNA"/>
</dbReference>
<name>A0A5T9CYX4_SALER</name>
<gene>
    <name evidence="3" type="ORF">AYD24_08060</name>
    <name evidence="4" type="ORF">CFJ71_08645</name>
    <name evidence="2" type="ORF">DXW19_03810</name>
    <name evidence="5" type="ORF">F2E73_17095</name>
</gene>
<dbReference type="EMBL" id="AAGWWG010000003">
    <property type="protein sequence ID" value="EBS8634776.1"/>
    <property type="molecule type" value="Genomic_DNA"/>
</dbReference>
<dbReference type="InterPro" id="IPR032710">
    <property type="entry name" value="NTF2-like_dom_sf"/>
</dbReference>
<dbReference type="InterPro" id="IPR016918">
    <property type="entry name" value="UCP029394"/>
</dbReference>
<evidence type="ECO:0000313" key="5">
    <source>
        <dbReference type="EMBL" id="ECR8761888.1"/>
    </source>
</evidence>
<dbReference type="InterPro" id="IPR027843">
    <property type="entry name" value="DUF4440"/>
</dbReference>
<dbReference type="EMBL" id="AAKHQU010000139">
    <property type="protein sequence ID" value="ECR8761888.1"/>
    <property type="molecule type" value="Genomic_DNA"/>
</dbReference>
<accession>A0A5T9CYX4</accession>
<evidence type="ECO:0000259" key="1">
    <source>
        <dbReference type="Pfam" id="PF14534"/>
    </source>
</evidence>
<organism evidence="5">
    <name type="scientific">Salmonella enterica</name>
    <name type="common">Salmonella choleraesuis</name>
    <dbReference type="NCBI Taxonomy" id="28901"/>
    <lineage>
        <taxon>Bacteria</taxon>
        <taxon>Pseudomonadati</taxon>
        <taxon>Pseudomonadota</taxon>
        <taxon>Gammaproteobacteria</taxon>
        <taxon>Enterobacterales</taxon>
        <taxon>Enterobacteriaceae</taxon>
        <taxon>Salmonella</taxon>
    </lineage>
</organism>
<evidence type="ECO:0000313" key="3">
    <source>
        <dbReference type="EMBL" id="EBQ1212178.1"/>
    </source>
</evidence>
<dbReference type="AlphaFoldDB" id="A0A5T9CYX4"/>
<evidence type="ECO:0000313" key="2">
    <source>
        <dbReference type="EMBL" id="EBO6859739.1"/>
    </source>
</evidence>
<sequence>MNPYKDEIIHAHAAIENWLSKGMGSLEALIARFAADFTMITPGGVCLDYPALGAFFQAQRGCRPGLVIVVEHIDLVVEWPEGAALRYRERQQLPGQAETVRWSTVILKSERGRIVWRHLHETTVTA</sequence>
<reference evidence="5" key="1">
    <citation type="submission" date="2019-09" db="EMBL/GenBank/DDBJ databases">
        <authorList>
            <consortium name="PulseNet: The National Subtyping Network for Foodborne Disease Surveillance"/>
            <person name="Tarr C.L."/>
            <person name="Trees E."/>
            <person name="Katz L.S."/>
            <person name="Carleton-Romer H.A."/>
            <person name="Stroika S."/>
            <person name="Kucerova Z."/>
            <person name="Roache K.F."/>
            <person name="Sabol A.L."/>
            <person name="Besser J."/>
            <person name="Gerner-Smidt P."/>
        </authorList>
    </citation>
    <scope>NUCLEOTIDE SEQUENCE</scope>
    <source>
        <strain evidence="3">PNUSAS001525</strain>
        <strain evidence="4">PNUSAS016908</strain>
        <strain evidence="2">PNUSAS048859</strain>
        <strain evidence="5">PNUSAS096969</strain>
    </source>
</reference>
<evidence type="ECO:0000313" key="4">
    <source>
        <dbReference type="EMBL" id="EBS8634776.1"/>
    </source>
</evidence>
<dbReference type="Pfam" id="PF14534">
    <property type="entry name" value="DUF4440"/>
    <property type="match status" value="1"/>
</dbReference>
<dbReference type="PIRSF" id="PIRSF029394">
    <property type="entry name" value="UCP029394"/>
    <property type="match status" value="1"/>
</dbReference>
<protein>
    <submittedName>
        <fullName evidence="5">DUF4440 domain-containing protein</fullName>
    </submittedName>
</protein>
<comment type="caution">
    <text evidence="5">The sequence shown here is derived from an EMBL/GenBank/DDBJ whole genome shotgun (WGS) entry which is preliminary data.</text>
</comment>
<dbReference type="EMBL" id="AAGNYN010000004">
    <property type="protein sequence ID" value="EBQ1212178.1"/>
    <property type="molecule type" value="Genomic_DNA"/>
</dbReference>
<dbReference type="Gene3D" id="3.10.450.50">
    <property type="match status" value="1"/>
</dbReference>
<dbReference type="SUPFAM" id="SSF54427">
    <property type="entry name" value="NTF2-like"/>
    <property type="match status" value="1"/>
</dbReference>
<feature type="domain" description="DUF4440" evidence="1">
    <location>
        <begin position="24"/>
        <end position="111"/>
    </location>
</feature>